<feature type="region of interest" description="Disordered" evidence="2">
    <location>
        <begin position="191"/>
        <end position="212"/>
    </location>
</feature>
<dbReference type="PROSITE" id="PS50096">
    <property type="entry name" value="IQ"/>
    <property type="match status" value="2"/>
</dbReference>
<dbReference type="Pfam" id="PF00612">
    <property type="entry name" value="IQ"/>
    <property type="match status" value="2"/>
</dbReference>
<evidence type="ECO:0000256" key="1">
    <source>
        <dbReference type="ARBA" id="ARBA00022737"/>
    </source>
</evidence>
<protein>
    <submittedName>
        <fullName evidence="3">IQCE protein</fullName>
    </submittedName>
</protein>
<dbReference type="InterPro" id="IPR000048">
    <property type="entry name" value="IQ_motif_EF-hand-BS"/>
</dbReference>
<feature type="region of interest" description="Disordered" evidence="2">
    <location>
        <begin position="225"/>
        <end position="305"/>
    </location>
</feature>
<proteinExistence type="predicted"/>
<dbReference type="EMBL" id="JAAWVO010015782">
    <property type="protein sequence ID" value="MBN3314563.1"/>
    <property type="molecule type" value="Genomic_DNA"/>
</dbReference>
<dbReference type="Gene3D" id="1.20.5.190">
    <property type="match status" value="1"/>
</dbReference>
<feature type="compositionally biased region" description="Basic and acidic residues" evidence="2">
    <location>
        <begin position="236"/>
        <end position="261"/>
    </location>
</feature>
<evidence type="ECO:0000313" key="4">
    <source>
        <dbReference type="Proteomes" id="UP000736164"/>
    </source>
</evidence>
<feature type="compositionally biased region" description="Basic and acidic residues" evidence="2">
    <location>
        <begin position="71"/>
        <end position="80"/>
    </location>
</feature>
<reference evidence="3" key="1">
    <citation type="journal article" date="2021" name="Cell">
        <title>Tracing the genetic footprints of vertebrate landing in non-teleost ray-finned fishes.</title>
        <authorList>
            <person name="Bi X."/>
            <person name="Wang K."/>
            <person name="Yang L."/>
            <person name="Pan H."/>
            <person name="Jiang H."/>
            <person name="Wei Q."/>
            <person name="Fang M."/>
            <person name="Yu H."/>
            <person name="Zhu C."/>
            <person name="Cai Y."/>
            <person name="He Y."/>
            <person name="Gan X."/>
            <person name="Zeng H."/>
            <person name="Yu D."/>
            <person name="Zhu Y."/>
            <person name="Jiang H."/>
            <person name="Qiu Q."/>
            <person name="Yang H."/>
            <person name="Zhang Y.E."/>
            <person name="Wang W."/>
            <person name="Zhu M."/>
            <person name="He S."/>
            <person name="Zhang G."/>
        </authorList>
    </citation>
    <scope>NUCLEOTIDE SEQUENCE</scope>
    <source>
        <strain evidence="3">Allg_001</strain>
    </source>
</reference>
<dbReference type="SMART" id="SM00015">
    <property type="entry name" value="IQ"/>
    <property type="match status" value="3"/>
</dbReference>
<feature type="compositionally biased region" description="Polar residues" evidence="2">
    <location>
        <begin position="191"/>
        <end position="202"/>
    </location>
</feature>
<dbReference type="InterPro" id="IPR052318">
    <property type="entry name" value="CellDiv_DevSignal_Domain"/>
</dbReference>
<dbReference type="Proteomes" id="UP000736164">
    <property type="component" value="Unassembled WGS sequence"/>
</dbReference>
<name>A0A8J7NLP3_ATRSP</name>
<evidence type="ECO:0000256" key="2">
    <source>
        <dbReference type="SAM" id="MobiDB-lite"/>
    </source>
</evidence>
<comment type="caution">
    <text evidence="3">The sequence shown here is derived from an EMBL/GenBank/DDBJ whole genome shotgun (WGS) entry which is preliminary data.</text>
</comment>
<feature type="compositionally biased region" description="Basic and acidic residues" evidence="2">
    <location>
        <begin position="96"/>
        <end position="106"/>
    </location>
</feature>
<sequence>MERLKEKIKKLESELEDERRFKEESVQSTKQGQRREPFNKEFGSQSRVNPEKDPENTLFLSPSNQVHRHQKRDEKQEKAARTIQKHWHSYRNRNGSKSEDASKDNNSDQAAILIQSVLRGHLNREKQLADLKAAQINKPLSFENKSPHVNQKMSSHSLDNGDGDEQAVILLQSAFRGHLARCGQLDSSLLSERGTLSSTPRSTGPVPAPRRKPLVLKNLAAQDLEPAACSDDEEAKEGLGEVNGEDRRERWKAKESEEPRPSIKRPSFAGKLNQHVTAAAPAQTSKGGDSDDSDDIIVSPSRPMR</sequence>
<evidence type="ECO:0000313" key="3">
    <source>
        <dbReference type="EMBL" id="MBN3314563.1"/>
    </source>
</evidence>
<feature type="compositionally biased region" description="Basic and acidic residues" evidence="2">
    <location>
        <begin position="1"/>
        <end position="25"/>
    </location>
</feature>
<keyword evidence="1" id="KW-0677">Repeat</keyword>
<keyword evidence="4" id="KW-1185">Reference proteome</keyword>
<dbReference type="PANTHER" id="PTHR22590">
    <property type="entry name" value="MYOSIN MOTOR DOMAIN-CONTAINING PROTEIN"/>
    <property type="match status" value="1"/>
</dbReference>
<feature type="non-terminal residue" evidence="3">
    <location>
        <position position="305"/>
    </location>
</feature>
<dbReference type="AlphaFoldDB" id="A0A8J7NLP3"/>
<feature type="non-terminal residue" evidence="3">
    <location>
        <position position="1"/>
    </location>
</feature>
<gene>
    <name evidence="3" type="primary">Iqce</name>
    <name evidence="3" type="ORF">GTO95_0003832</name>
</gene>
<accession>A0A8J7NLP3</accession>
<feature type="region of interest" description="Disordered" evidence="2">
    <location>
        <begin position="1"/>
        <end position="107"/>
    </location>
</feature>
<organism evidence="3 4">
    <name type="scientific">Atractosteus spatula</name>
    <name type="common">Alligator gar</name>
    <name type="synonym">Lepisosteus spatula</name>
    <dbReference type="NCBI Taxonomy" id="7917"/>
    <lineage>
        <taxon>Eukaryota</taxon>
        <taxon>Metazoa</taxon>
        <taxon>Chordata</taxon>
        <taxon>Craniata</taxon>
        <taxon>Vertebrata</taxon>
        <taxon>Euteleostomi</taxon>
        <taxon>Actinopterygii</taxon>
        <taxon>Neopterygii</taxon>
        <taxon>Holostei</taxon>
        <taxon>Semionotiformes</taxon>
        <taxon>Lepisosteidae</taxon>
        <taxon>Atractosteus</taxon>
    </lineage>
</organism>
<dbReference type="PANTHER" id="PTHR22590:SF3">
    <property type="entry name" value="IQ DOMAIN-CONTAINING PROTEIN E"/>
    <property type="match status" value="1"/>
</dbReference>